<gene>
    <name evidence="1" type="ORF">O1433_13085</name>
</gene>
<accession>A0A9Q4PAF8</accession>
<evidence type="ECO:0008006" key="3">
    <source>
        <dbReference type="Google" id="ProtNLM"/>
    </source>
</evidence>
<comment type="caution">
    <text evidence="1">The sequence shown here is derived from an EMBL/GenBank/DDBJ whole genome shotgun (WGS) entry which is preliminary data.</text>
</comment>
<dbReference type="AlphaFoldDB" id="A0A9Q4PAF8"/>
<reference evidence="1" key="1">
    <citation type="submission" date="2022-12" db="EMBL/GenBank/DDBJ databases">
        <title>Development of a Multilocus Sequence Typing Scheme for Bacteroides fragilis Based on Whole Genome Sequencing Data and Clinical Application.</title>
        <authorList>
            <person name="Nielsen F.D."/>
            <person name="Justesen U.S."/>
        </authorList>
    </citation>
    <scope>NUCLEOTIDE SEQUENCE</scope>
    <source>
        <strain evidence="1">BF_AM_ODE_DK_2015_4</strain>
    </source>
</reference>
<dbReference type="EMBL" id="JAPTZU010000007">
    <property type="protein sequence ID" value="MCZ2688432.1"/>
    <property type="molecule type" value="Genomic_DNA"/>
</dbReference>
<evidence type="ECO:0000313" key="1">
    <source>
        <dbReference type="EMBL" id="MCZ2688432.1"/>
    </source>
</evidence>
<protein>
    <recommendedName>
        <fullName evidence="3">TIGR04150 pseudo-rSAM protein</fullName>
    </recommendedName>
</protein>
<name>A0A9Q4PAF8_BACFG</name>
<dbReference type="Proteomes" id="UP001079672">
    <property type="component" value="Unassembled WGS sequence"/>
</dbReference>
<evidence type="ECO:0000313" key="2">
    <source>
        <dbReference type="Proteomes" id="UP001079672"/>
    </source>
</evidence>
<sequence>MAEYLCFYNFVHISLSQHTALLYNTINGAHMTVSNLLLVEKLRLLEECSDLSFYGIRIDADIAEVIDFQELTKFVLESISGNILSLDSEHMPIHIVPSLKVLNEQVPGAINRKVVQEKIFTENSRQKSYVHYNENVFQISFFINASCNDKWEGYPEAYRQYMFPEIGKNTELSFELIKTIVECNFPNLSQVNLIIGNVGDDSIVNINNLIKMLKVKTNLVVYILIDEFKKIALSEDKSVDITYVVWTNSYDNLCKLGDYSEFKQLFFQFLICDDRELKELESYSDSQNCFICFYYTGNNKEFCVENLSFSIDDLFNRRHEEKQLLANSALDSNHFGHLVILSNGEVYSNVNKPSIGRLPYDNVYDLLIREFSQYRHWFVTRKDIKPCSDCLFSVLCSSITDVEYCLNTYNLCDVK</sequence>
<dbReference type="RefSeq" id="WP_032539149.1">
    <property type="nucleotide sequence ID" value="NZ_CP037440.1"/>
</dbReference>
<organism evidence="1 2">
    <name type="scientific">Bacteroides fragilis</name>
    <dbReference type="NCBI Taxonomy" id="817"/>
    <lineage>
        <taxon>Bacteria</taxon>
        <taxon>Pseudomonadati</taxon>
        <taxon>Bacteroidota</taxon>
        <taxon>Bacteroidia</taxon>
        <taxon>Bacteroidales</taxon>
        <taxon>Bacteroidaceae</taxon>
        <taxon>Bacteroides</taxon>
    </lineage>
</organism>
<proteinExistence type="predicted"/>